<comment type="caution">
    <text evidence="1">The sequence shown here is derived from an EMBL/GenBank/DDBJ whole genome shotgun (WGS) entry which is preliminary data.</text>
</comment>
<evidence type="ECO:0000313" key="1">
    <source>
        <dbReference type="EMBL" id="EZQ07108.1"/>
    </source>
</evidence>
<sequence>MFKVFRRRTSERFHKDDFGEWILVNGNAKLSLMDWALRKAFKKAGCNSFDFYVLHFEADEELNSLLGIKGMTITKINISNDSFSKAISQTLKDYGVVGEIRLNKLRACGNYYTFFSFDLLLKRLRKVNSTVKLLLPPLGVNSREIPYTLESLFTSILEYGSNAMCKSGFEMNDELTKINAICNDYIGVDNFNYSLSYFSQDDFRVFVKRMSSRSIEVQATIKNFNKKALIPLLWDNFLATYVSC</sequence>
<reference evidence="1 2" key="1">
    <citation type="submission" date="2014-03" db="EMBL/GenBank/DDBJ databases">
        <title>Draft genome sequence of the novel thermoacidophilic archaea Acidianus copahuensis ALE1 strain, isolated from Copahue volcanic area in Neuquen Argentina.</title>
        <authorList>
            <person name="Urbieta M.S."/>
            <person name="Rascovan N."/>
            <person name="Castro C."/>
            <person name="Revale S."/>
            <person name="Giaveno M.A."/>
            <person name="Vazquez M.P."/>
            <person name="Donati E.R."/>
        </authorList>
    </citation>
    <scope>NUCLEOTIDE SEQUENCE [LARGE SCALE GENOMIC DNA]</scope>
    <source>
        <strain evidence="1 2">ALE1</strain>
    </source>
</reference>
<organism evidence="1 2">
    <name type="scientific">Candidatus Acidianus copahuensis</name>
    <dbReference type="NCBI Taxonomy" id="1160895"/>
    <lineage>
        <taxon>Archaea</taxon>
        <taxon>Thermoproteota</taxon>
        <taxon>Thermoprotei</taxon>
        <taxon>Sulfolobales</taxon>
        <taxon>Sulfolobaceae</taxon>
        <taxon>Acidianus</taxon>
    </lineage>
</organism>
<name>A0A031LN78_9CREN</name>
<dbReference type="Proteomes" id="UP000024332">
    <property type="component" value="Unassembled WGS sequence"/>
</dbReference>
<dbReference type="AlphaFoldDB" id="A0A031LN78"/>
<dbReference type="EMBL" id="JFZT01000039">
    <property type="protein sequence ID" value="EZQ07108.1"/>
    <property type="molecule type" value="Genomic_DNA"/>
</dbReference>
<gene>
    <name evidence="1" type="ORF">CM19_06035</name>
</gene>
<accession>A0A031LN78</accession>
<proteinExistence type="predicted"/>
<evidence type="ECO:0000313" key="2">
    <source>
        <dbReference type="Proteomes" id="UP000024332"/>
    </source>
</evidence>
<keyword evidence="2" id="KW-1185">Reference proteome</keyword>
<dbReference type="RefSeq" id="WP_048099448.1">
    <property type="nucleotide sequence ID" value="NZ_JFZT01000039.1"/>
</dbReference>
<dbReference type="OrthoDB" id="42110at2157"/>
<dbReference type="STRING" id="1160895.CM19_06035"/>
<protein>
    <submittedName>
        <fullName evidence="1">Uncharacterized protein</fullName>
    </submittedName>
</protein>